<evidence type="ECO:0000256" key="1">
    <source>
        <dbReference type="SAM" id="SignalP"/>
    </source>
</evidence>
<reference evidence="2" key="1">
    <citation type="submission" date="2022-11" db="EMBL/GenBank/DDBJ databases">
        <title>Centuries of genome instability and evolution in soft-shell clam transmissible cancer (bioRxiv).</title>
        <authorList>
            <person name="Hart S.F.M."/>
            <person name="Yonemitsu M.A."/>
            <person name="Giersch R.M."/>
            <person name="Beal B.F."/>
            <person name="Arriagada G."/>
            <person name="Davis B.W."/>
            <person name="Ostrander E.A."/>
            <person name="Goff S.P."/>
            <person name="Metzger M.J."/>
        </authorList>
    </citation>
    <scope>NUCLEOTIDE SEQUENCE</scope>
    <source>
        <strain evidence="2">MELC-2E11</strain>
        <tissue evidence="2">Siphon/mantle</tissue>
    </source>
</reference>
<dbReference type="EMBL" id="CP111013">
    <property type="protein sequence ID" value="WAQ96414.1"/>
    <property type="molecule type" value="Genomic_DNA"/>
</dbReference>
<sequence>MKIQSLALLCATLAVVTECFPLKTGSYEDVDPLYPSVNRKFISVSEQRLYEQFFADLRDSYTSHDGGANKRQLISGKEHVMRSRAIGGKDAWS</sequence>
<keyword evidence="3" id="KW-1185">Reference proteome</keyword>
<feature type="chain" id="PRO_5047391086" evidence="1">
    <location>
        <begin position="20"/>
        <end position="93"/>
    </location>
</feature>
<proteinExistence type="predicted"/>
<organism evidence="2 3">
    <name type="scientific">Mya arenaria</name>
    <name type="common">Soft-shell clam</name>
    <dbReference type="NCBI Taxonomy" id="6604"/>
    <lineage>
        <taxon>Eukaryota</taxon>
        <taxon>Metazoa</taxon>
        <taxon>Spiralia</taxon>
        <taxon>Lophotrochozoa</taxon>
        <taxon>Mollusca</taxon>
        <taxon>Bivalvia</taxon>
        <taxon>Autobranchia</taxon>
        <taxon>Heteroconchia</taxon>
        <taxon>Euheterodonta</taxon>
        <taxon>Imparidentia</taxon>
        <taxon>Neoheterodontei</taxon>
        <taxon>Myida</taxon>
        <taxon>Myoidea</taxon>
        <taxon>Myidae</taxon>
        <taxon>Mya</taxon>
    </lineage>
</organism>
<protein>
    <submittedName>
        <fullName evidence="2">Uncharacterized protein</fullName>
    </submittedName>
</protein>
<feature type="signal peptide" evidence="1">
    <location>
        <begin position="1"/>
        <end position="19"/>
    </location>
</feature>
<accession>A0ABY7DGI7</accession>
<gene>
    <name evidence="2" type="ORF">MAR_029104</name>
</gene>
<keyword evidence="1" id="KW-0732">Signal</keyword>
<evidence type="ECO:0000313" key="2">
    <source>
        <dbReference type="EMBL" id="WAQ96414.1"/>
    </source>
</evidence>
<dbReference type="Proteomes" id="UP001164746">
    <property type="component" value="Chromosome 2"/>
</dbReference>
<name>A0ABY7DGI7_MYAAR</name>
<evidence type="ECO:0000313" key="3">
    <source>
        <dbReference type="Proteomes" id="UP001164746"/>
    </source>
</evidence>